<evidence type="ECO:0000256" key="3">
    <source>
        <dbReference type="ARBA" id="ARBA00022679"/>
    </source>
</evidence>
<keyword evidence="2 5" id="KW-0489">Methyltransferase</keyword>
<comment type="similarity">
    <text evidence="1">Belongs to the methyltransferase superfamily.</text>
</comment>
<dbReference type="Proteomes" id="UP000419138">
    <property type="component" value="Unassembled WGS sequence"/>
</dbReference>
<dbReference type="InterPro" id="IPR051052">
    <property type="entry name" value="Diverse_substrate_MTase"/>
</dbReference>
<protein>
    <submittedName>
        <fullName evidence="5">Class I SAM-dependent methyltransferase</fullName>
    </submittedName>
</protein>
<dbReference type="GO" id="GO:0032259">
    <property type="term" value="P:methylation"/>
    <property type="evidence" value="ECO:0007669"/>
    <property type="project" value="UniProtKB-KW"/>
</dbReference>
<reference evidence="5 6" key="1">
    <citation type="submission" date="2019-05" db="EMBL/GenBank/DDBJ databases">
        <title>Comparative genomics and metabolomics analyses of clavulanic acid producing Streptomyces species provides insight into specialized metabolism and evolution of beta-lactam biosynthetic gene clusters.</title>
        <authorList>
            <person name="Moore M.A."/>
            <person name="Cruz-Morales P."/>
            <person name="Barona Gomez F."/>
            <person name="Kapil T."/>
        </authorList>
    </citation>
    <scope>NUCLEOTIDE SEQUENCE [LARGE SCALE GENOMIC DNA]</scope>
    <source>
        <strain evidence="5 6">NRRL 5741</strain>
    </source>
</reference>
<dbReference type="OrthoDB" id="9797252at2"/>
<dbReference type="InterPro" id="IPR029063">
    <property type="entry name" value="SAM-dependent_MTases_sf"/>
</dbReference>
<organism evidence="5 6">
    <name type="scientific">Streptomyces jumonjinensis</name>
    <dbReference type="NCBI Taxonomy" id="1945"/>
    <lineage>
        <taxon>Bacteria</taxon>
        <taxon>Bacillati</taxon>
        <taxon>Actinomycetota</taxon>
        <taxon>Actinomycetes</taxon>
        <taxon>Kitasatosporales</taxon>
        <taxon>Streptomycetaceae</taxon>
        <taxon>Streptomyces</taxon>
    </lineage>
</organism>
<dbReference type="InterPro" id="IPR013216">
    <property type="entry name" value="Methyltransf_11"/>
</dbReference>
<dbReference type="GO" id="GO:0008757">
    <property type="term" value="F:S-adenosylmethionine-dependent methyltransferase activity"/>
    <property type="evidence" value="ECO:0007669"/>
    <property type="project" value="InterPro"/>
</dbReference>
<evidence type="ECO:0000256" key="1">
    <source>
        <dbReference type="ARBA" id="ARBA00008361"/>
    </source>
</evidence>
<sequence length="264" mass="27869">MSEGTPGIPGRAERAASFGAAADAYERGRPPYPARAVDWLLAGAGDRVLDLGAGTGKLTRLLTARGLDVTAVEPSGGMREHLVTAAPGARVLAGSAESIPLPDGCADVVTAAQAWHWADTARAVPETARVLAPGGSLALVWNVRDERADWVARLGRLLHPAGARPTAGAGVAALAERPDLYGPIETFTVEWSAELGPAELVDLVASRSYVIMLPEPDRAELLARVRELTVRHPALAGRERFSMPYITRCYRAGRLATGVTSARR</sequence>
<evidence type="ECO:0000313" key="6">
    <source>
        <dbReference type="Proteomes" id="UP000419138"/>
    </source>
</evidence>
<evidence type="ECO:0000256" key="2">
    <source>
        <dbReference type="ARBA" id="ARBA00022603"/>
    </source>
</evidence>
<keyword evidence="6" id="KW-1185">Reference proteome</keyword>
<dbReference type="PANTHER" id="PTHR44942:SF4">
    <property type="entry name" value="METHYLTRANSFERASE TYPE 11 DOMAIN-CONTAINING PROTEIN"/>
    <property type="match status" value="1"/>
</dbReference>
<name>A0A646KCX3_STRJU</name>
<dbReference type="RefSeq" id="WP_153520599.1">
    <property type="nucleotide sequence ID" value="NZ_JBEPDZ010000033.1"/>
</dbReference>
<dbReference type="CDD" id="cd02440">
    <property type="entry name" value="AdoMet_MTases"/>
    <property type="match status" value="1"/>
</dbReference>
<accession>A0A646KCX3</accession>
<feature type="domain" description="Methyltransferase type 11" evidence="4">
    <location>
        <begin position="49"/>
        <end position="138"/>
    </location>
</feature>
<evidence type="ECO:0000313" key="5">
    <source>
        <dbReference type="EMBL" id="MQS98835.1"/>
    </source>
</evidence>
<gene>
    <name evidence="5" type="ORF">FF041_01045</name>
</gene>
<proteinExistence type="inferred from homology"/>
<dbReference type="SUPFAM" id="SSF53335">
    <property type="entry name" value="S-adenosyl-L-methionine-dependent methyltransferases"/>
    <property type="match status" value="1"/>
</dbReference>
<keyword evidence="3 5" id="KW-0808">Transferase</keyword>
<dbReference type="EMBL" id="VCLA01000007">
    <property type="protein sequence ID" value="MQS98835.1"/>
    <property type="molecule type" value="Genomic_DNA"/>
</dbReference>
<dbReference type="AlphaFoldDB" id="A0A646KCX3"/>
<dbReference type="PANTHER" id="PTHR44942">
    <property type="entry name" value="METHYLTRANSF_11 DOMAIN-CONTAINING PROTEIN"/>
    <property type="match status" value="1"/>
</dbReference>
<comment type="caution">
    <text evidence="5">The sequence shown here is derived from an EMBL/GenBank/DDBJ whole genome shotgun (WGS) entry which is preliminary data.</text>
</comment>
<evidence type="ECO:0000259" key="4">
    <source>
        <dbReference type="Pfam" id="PF08241"/>
    </source>
</evidence>
<dbReference type="Gene3D" id="3.40.50.150">
    <property type="entry name" value="Vaccinia Virus protein VP39"/>
    <property type="match status" value="1"/>
</dbReference>
<dbReference type="Pfam" id="PF08241">
    <property type="entry name" value="Methyltransf_11"/>
    <property type="match status" value="1"/>
</dbReference>